<dbReference type="PROSITE" id="PS00018">
    <property type="entry name" value="EF_HAND_1"/>
    <property type="match status" value="2"/>
</dbReference>
<dbReference type="PANTHER" id="PTHR23055:SF178">
    <property type="entry name" value="NEUROCALCIN HOMOLOG"/>
    <property type="match status" value="1"/>
</dbReference>
<comment type="similarity">
    <text evidence="1">Belongs to the recoverin family.</text>
</comment>
<dbReference type="Gene3D" id="1.10.238.10">
    <property type="entry name" value="EF-hand"/>
    <property type="match status" value="1"/>
</dbReference>
<reference evidence="9" key="1">
    <citation type="submission" date="2021-02" db="EMBL/GenBank/DDBJ databases">
        <authorList>
            <person name="Nowell W R."/>
        </authorList>
    </citation>
    <scope>NUCLEOTIDE SEQUENCE</scope>
</reference>
<feature type="non-terminal residue" evidence="9">
    <location>
        <position position="204"/>
    </location>
</feature>
<sequence length="204" mass="23784">FKPFVTKVENMGNKSTAAQTRATLTDQQIQNLKQQSRMSEEEIIKWFQGFQKDCPDGLLTQKQFVQMYNRAFPEGDATKFAKRIFVTFDRDNSGKIDFDEFLLAMDLMEKGNLDEKLKYAFQLYDFNKDGVLTHTEIENIIKMVLSLRGEGGNEKLKQEVMQHLNSFISRFDENKDMVISQDEFCSICSKDKYLREFLSPTFST</sequence>
<dbReference type="PRINTS" id="PR00450">
    <property type="entry name" value="RECOVERIN"/>
</dbReference>
<protein>
    <recommendedName>
        <fullName evidence="7">EF-hand domain-containing protein</fullName>
    </recommendedName>
</protein>
<dbReference type="PROSITE" id="PS50222">
    <property type="entry name" value="EF_HAND_2"/>
    <property type="match status" value="3"/>
</dbReference>
<accession>A0A8S2I8T9</accession>
<dbReference type="InterPro" id="IPR011992">
    <property type="entry name" value="EF-hand-dom_pair"/>
</dbReference>
<evidence type="ECO:0000256" key="3">
    <source>
        <dbReference type="ARBA" id="ARBA00022723"/>
    </source>
</evidence>
<dbReference type="GO" id="GO:0005509">
    <property type="term" value="F:calcium ion binding"/>
    <property type="evidence" value="ECO:0007669"/>
    <property type="project" value="InterPro"/>
</dbReference>
<feature type="domain" description="EF-hand" evidence="7">
    <location>
        <begin position="112"/>
        <end position="147"/>
    </location>
</feature>
<dbReference type="EMBL" id="CAJNOK010005029">
    <property type="protein sequence ID" value="CAF0958017.1"/>
    <property type="molecule type" value="Genomic_DNA"/>
</dbReference>
<dbReference type="Proteomes" id="UP000682733">
    <property type="component" value="Unassembled WGS sequence"/>
</dbReference>
<evidence type="ECO:0000256" key="4">
    <source>
        <dbReference type="ARBA" id="ARBA00022737"/>
    </source>
</evidence>
<evidence type="ECO:0000259" key="7">
    <source>
        <dbReference type="PROSITE" id="PS50222"/>
    </source>
</evidence>
<feature type="domain" description="EF-hand" evidence="7">
    <location>
        <begin position="159"/>
        <end position="194"/>
    </location>
</feature>
<evidence type="ECO:0000313" key="8">
    <source>
        <dbReference type="EMBL" id="CAF0958017.1"/>
    </source>
</evidence>
<evidence type="ECO:0000256" key="5">
    <source>
        <dbReference type="ARBA" id="ARBA00022837"/>
    </source>
</evidence>
<dbReference type="InterPro" id="IPR002048">
    <property type="entry name" value="EF_hand_dom"/>
</dbReference>
<evidence type="ECO:0000256" key="2">
    <source>
        <dbReference type="ARBA" id="ARBA00022707"/>
    </source>
</evidence>
<evidence type="ECO:0000256" key="6">
    <source>
        <dbReference type="ARBA" id="ARBA00023288"/>
    </source>
</evidence>
<dbReference type="SMART" id="SM00054">
    <property type="entry name" value="EFh"/>
    <property type="match status" value="3"/>
</dbReference>
<evidence type="ECO:0000256" key="1">
    <source>
        <dbReference type="ARBA" id="ARBA00006049"/>
    </source>
</evidence>
<keyword evidence="2" id="KW-0519">Myristate</keyword>
<dbReference type="EMBL" id="CAJOBA010005032">
    <property type="protein sequence ID" value="CAF3730964.1"/>
    <property type="molecule type" value="Genomic_DNA"/>
</dbReference>
<dbReference type="InterPro" id="IPR018247">
    <property type="entry name" value="EF_Hand_1_Ca_BS"/>
</dbReference>
<feature type="domain" description="EF-hand" evidence="7">
    <location>
        <begin position="76"/>
        <end position="111"/>
    </location>
</feature>
<dbReference type="Proteomes" id="UP000677228">
    <property type="component" value="Unassembled WGS sequence"/>
</dbReference>
<keyword evidence="5" id="KW-0106">Calcium</keyword>
<keyword evidence="4" id="KW-0677">Repeat</keyword>
<proteinExistence type="inferred from homology"/>
<evidence type="ECO:0000313" key="10">
    <source>
        <dbReference type="Proteomes" id="UP000682733"/>
    </source>
</evidence>
<dbReference type="Pfam" id="PF13499">
    <property type="entry name" value="EF-hand_7"/>
    <property type="match status" value="1"/>
</dbReference>
<gene>
    <name evidence="8" type="ORF">OVA965_LOCUS12486</name>
    <name evidence="9" type="ORF">TMI583_LOCUS12486</name>
</gene>
<dbReference type="Pfam" id="PF00036">
    <property type="entry name" value="EF-hand_1"/>
    <property type="match status" value="1"/>
</dbReference>
<name>A0A8S2I8T9_9BILA</name>
<dbReference type="CDD" id="cd00051">
    <property type="entry name" value="EFh"/>
    <property type="match status" value="1"/>
</dbReference>
<comment type="caution">
    <text evidence="9">The sequence shown here is derived from an EMBL/GenBank/DDBJ whole genome shotgun (WGS) entry which is preliminary data.</text>
</comment>
<keyword evidence="3" id="KW-0479">Metal-binding</keyword>
<dbReference type="InterPro" id="IPR028846">
    <property type="entry name" value="Recoverin"/>
</dbReference>
<keyword evidence="6" id="KW-0449">Lipoprotein</keyword>
<evidence type="ECO:0000313" key="9">
    <source>
        <dbReference type="EMBL" id="CAF3730964.1"/>
    </source>
</evidence>
<organism evidence="9 10">
    <name type="scientific">Didymodactylos carnosus</name>
    <dbReference type="NCBI Taxonomy" id="1234261"/>
    <lineage>
        <taxon>Eukaryota</taxon>
        <taxon>Metazoa</taxon>
        <taxon>Spiralia</taxon>
        <taxon>Gnathifera</taxon>
        <taxon>Rotifera</taxon>
        <taxon>Eurotatoria</taxon>
        <taxon>Bdelloidea</taxon>
        <taxon>Philodinida</taxon>
        <taxon>Philodinidae</taxon>
        <taxon>Didymodactylos</taxon>
    </lineage>
</organism>
<dbReference type="SUPFAM" id="SSF47473">
    <property type="entry name" value="EF-hand"/>
    <property type="match status" value="1"/>
</dbReference>
<dbReference type="PANTHER" id="PTHR23055">
    <property type="entry name" value="CALCIUM BINDING PROTEINS"/>
    <property type="match status" value="1"/>
</dbReference>
<dbReference type="AlphaFoldDB" id="A0A8S2I8T9"/>